<gene>
    <name evidence="2" type="ORF">THAOC_26121</name>
</gene>
<proteinExistence type="predicted"/>
<evidence type="ECO:0000256" key="1">
    <source>
        <dbReference type="SAM" id="MobiDB-lite"/>
    </source>
</evidence>
<organism evidence="2 3">
    <name type="scientific">Thalassiosira oceanica</name>
    <name type="common">Marine diatom</name>
    <dbReference type="NCBI Taxonomy" id="159749"/>
    <lineage>
        <taxon>Eukaryota</taxon>
        <taxon>Sar</taxon>
        <taxon>Stramenopiles</taxon>
        <taxon>Ochrophyta</taxon>
        <taxon>Bacillariophyta</taxon>
        <taxon>Coscinodiscophyceae</taxon>
        <taxon>Thalassiosirophycidae</taxon>
        <taxon>Thalassiosirales</taxon>
        <taxon>Thalassiosiraceae</taxon>
        <taxon>Thalassiosira</taxon>
    </lineage>
</organism>
<evidence type="ECO:0000313" key="3">
    <source>
        <dbReference type="Proteomes" id="UP000266841"/>
    </source>
</evidence>
<sequence length="172" mass="19116">MSPKVPNYLREVSLRFASPPETSSSSLPALVEPHPRRTPHRGGTLLRRPAARRLLVPLVHHAVPLAAVAPGDDRARVHPPKQRAPLPAAGIAAPYPLQRRRRVVRRADGRRHPPPTEDDEDVLRFPLTLDLPDRAMRDSYASLQCSRLTQTRRWRLTRLSAALSGVAELAAS</sequence>
<dbReference type="Proteomes" id="UP000266841">
    <property type="component" value="Unassembled WGS sequence"/>
</dbReference>
<protein>
    <submittedName>
        <fullName evidence="2">Uncharacterized protein</fullName>
    </submittedName>
</protein>
<name>K0RMD4_THAOC</name>
<reference evidence="2 3" key="1">
    <citation type="journal article" date="2012" name="Genome Biol.">
        <title>Genome and low-iron response of an oceanic diatom adapted to chronic iron limitation.</title>
        <authorList>
            <person name="Lommer M."/>
            <person name="Specht M."/>
            <person name="Roy A.S."/>
            <person name="Kraemer L."/>
            <person name="Andreson R."/>
            <person name="Gutowska M.A."/>
            <person name="Wolf J."/>
            <person name="Bergner S.V."/>
            <person name="Schilhabel M.B."/>
            <person name="Klostermeier U.C."/>
            <person name="Beiko R.G."/>
            <person name="Rosenstiel P."/>
            <person name="Hippler M."/>
            <person name="Laroche J."/>
        </authorList>
    </citation>
    <scope>NUCLEOTIDE SEQUENCE [LARGE SCALE GENOMIC DNA]</scope>
    <source>
        <strain evidence="2 3">CCMP1005</strain>
    </source>
</reference>
<keyword evidence="3" id="KW-1185">Reference proteome</keyword>
<dbReference type="AlphaFoldDB" id="K0RMD4"/>
<feature type="region of interest" description="Disordered" evidence="1">
    <location>
        <begin position="16"/>
        <end position="43"/>
    </location>
</feature>
<accession>K0RMD4</accession>
<comment type="caution">
    <text evidence="2">The sequence shown here is derived from an EMBL/GenBank/DDBJ whole genome shotgun (WGS) entry which is preliminary data.</text>
</comment>
<evidence type="ECO:0000313" key="2">
    <source>
        <dbReference type="EMBL" id="EJK54270.1"/>
    </source>
</evidence>
<dbReference type="EMBL" id="AGNL01036083">
    <property type="protein sequence ID" value="EJK54270.1"/>
    <property type="molecule type" value="Genomic_DNA"/>
</dbReference>